<dbReference type="SUPFAM" id="SSF56524">
    <property type="entry name" value="Oxidoreductase molybdopterin-binding domain"/>
    <property type="match status" value="1"/>
</dbReference>
<evidence type="ECO:0000313" key="3">
    <source>
        <dbReference type="Proteomes" id="UP001144805"/>
    </source>
</evidence>
<name>A0A9X3E5K7_9HYPH</name>
<dbReference type="InterPro" id="IPR000572">
    <property type="entry name" value="OxRdtase_Mopterin-bd_dom"/>
</dbReference>
<dbReference type="PROSITE" id="PS51257">
    <property type="entry name" value="PROKAR_LIPOPROTEIN"/>
    <property type="match status" value="1"/>
</dbReference>
<dbReference type="Proteomes" id="UP001144805">
    <property type="component" value="Unassembled WGS sequence"/>
</dbReference>
<dbReference type="EMBL" id="JAPKNK010000017">
    <property type="protein sequence ID" value="MCX5572289.1"/>
    <property type="molecule type" value="Genomic_DNA"/>
</dbReference>
<dbReference type="InterPro" id="IPR006311">
    <property type="entry name" value="TAT_signal"/>
</dbReference>
<sequence>MRIESGFDRRGFLKRALVLGGALLLSGCDQLSGSESFRRLLFRAETLTRTAQRALLGPDALAHEYSEADISPDFRANGSTDPQDADYLALAADNFRNWKLKLGGLVERPMEWSLDELRALPSRTQITRHDCVEGWSCIGKWKGVPLKVLLDQAGVKPGARYIVFYCADTLDETLTGGAKYYESLGLEDANHAQTILAYEMNGETLPVPHGAPLRLRVERQLGYKMAKYVMRIEAVADFADIDGGQGGFWEDRGYEWYAGI</sequence>
<proteinExistence type="predicted"/>
<dbReference type="PROSITE" id="PS51318">
    <property type="entry name" value="TAT"/>
    <property type="match status" value="1"/>
</dbReference>
<organism evidence="2 3">
    <name type="scientific">Kaistia nematophila</name>
    <dbReference type="NCBI Taxonomy" id="2994654"/>
    <lineage>
        <taxon>Bacteria</taxon>
        <taxon>Pseudomonadati</taxon>
        <taxon>Pseudomonadota</taxon>
        <taxon>Alphaproteobacteria</taxon>
        <taxon>Hyphomicrobiales</taxon>
        <taxon>Kaistiaceae</taxon>
        <taxon>Kaistia</taxon>
    </lineage>
</organism>
<dbReference type="PANTHER" id="PTHR43032:SF2">
    <property type="entry name" value="BLL0505 PROTEIN"/>
    <property type="match status" value="1"/>
</dbReference>
<dbReference type="RefSeq" id="WP_266341250.1">
    <property type="nucleotide sequence ID" value="NZ_JAPKNK010000017.1"/>
</dbReference>
<dbReference type="CDD" id="cd02108">
    <property type="entry name" value="bact_SO_family_Moco"/>
    <property type="match status" value="1"/>
</dbReference>
<feature type="domain" description="Oxidoreductase molybdopterin-binding" evidence="1">
    <location>
        <begin position="94"/>
        <end position="236"/>
    </location>
</feature>
<dbReference type="Pfam" id="PF00174">
    <property type="entry name" value="Oxidored_molyb"/>
    <property type="match status" value="1"/>
</dbReference>
<evidence type="ECO:0000313" key="2">
    <source>
        <dbReference type="EMBL" id="MCX5572289.1"/>
    </source>
</evidence>
<dbReference type="Gene3D" id="3.90.420.10">
    <property type="entry name" value="Oxidoreductase, molybdopterin-binding domain"/>
    <property type="match status" value="1"/>
</dbReference>
<gene>
    <name evidence="2" type="ORF">OSH07_24010</name>
</gene>
<protein>
    <submittedName>
        <fullName evidence="2">Molybdopterin-binding protein</fullName>
    </submittedName>
</protein>
<dbReference type="PANTHER" id="PTHR43032">
    <property type="entry name" value="PROTEIN-METHIONINE-SULFOXIDE REDUCTASE"/>
    <property type="match status" value="1"/>
</dbReference>
<comment type="caution">
    <text evidence="2">The sequence shown here is derived from an EMBL/GenBank/DDBJ whole genome shotgun (WGS) entry which is preliminary data.</text>
</comment>
<evidence type="ECO:0000259" key="1">
    <source>
        <dbReference type="Pfam" id="PF00174"/>
    </source>
</evidence>
<reference evidence="2" key="1">
    <citation type="submission" date="2022-11" db="EMBL/GenBank/DDBJ databases">
        <title>Biodiversity and phylogenetic relationships of bacteria.</title>
        <authorList>
            <person name="Machado R.A.R."/>
            <person name="Bhat A."/>
            <person name="Loulou A."/>
            <person name="Kallel S."/>
        </authorList>
    </citation>
    <scope>NUCLEOTIDE SEQUENCE</scope>
    <source>
        <strain evidence="2">K-TC2</strain>
    </source>
</reference>
<keyword evidence="3" id="KW-1185">Reference proteome</keyword>
<accession>A0A9X3E5K7</accession>
<dbReference type="InterPro" id="IPR036374">
    <property type="entry name" value="OxRdtase_Mopterin-bd_sf"/>
</dbReference>
<dbReference type="AlphaFoldDB" id="A0A9X3E5K7"/>